<comment type="caution">
    <text evidence="9">The sequence shown here is derived from an EMBL/GenBank/DDBJ whole genome shotgun (WGS) entry which is preliminary data.</text>
</comment>
<dbReference type="Pfam" id="PF00642">
    <property type="entry name" value="zf-CCCH"/>
    <property type="match status" value="1"/>
</dbReference>
<gene>
    <name evidence="9" type="ORF">AGOR_G00204030</name>
</gene>
<dbReference type="GO" id="GO:0045892">
    <property type="term" value="P:negative regulation of DNA-templated transcription"/>
    <property type="evidence" value="ECO:0007669"/>
    <property type="project" value="InterPro"/>
</dbReference>
<feature type="domain" description="C3H1-type" evidence="8">
    <location>
        <begin position="256"/>
        <end position="278"/>
    </location>
</feature>
<dbReference type="PROSITE" id="PS50103">
    <property type="entry name" value="ZF_C3H1"/>
    <property type="match status" value="3"/>
</dbReference>
<feature type="compositionally biased region" description="Basic and acidic residues" evidence="7">
    <location>
        <begin position="128"/>
        <end position="143"/>
    </location>
</feature>
<feature type="compositionally biased region" description="Gly residues" evidence="7">
    <location>
        <begin position="195"/>
        <end position="205"/>
    </location>
</feature>
<evidence type="ECO:0000313" key="10">
    <source>
        <dbReference type="Proteomes" id="UP000829720"/>
    </source>
</evidence>
<keyword evidence="10" id="KW-1185">Reference proteome</keyword>
<dbReference type="PANTHER" id="PTHR13119">
    <property type="entry name" value="ZINC FINGER CCCH DOMAIN-CONTAINING PROTEI"/>
    <property type="match status" value="1"/>
</dbReference>
<evidence type="ECO:0000256" key="2">
    <source>
        <dbReference type="ARBA" id="ARBA00022723"/>
    </source>
</evidence>
<accession>A0A8T3CXT5</accession>
<evidence type="ECO:0000259" key="8">
    <source>
        <dbReference type="PROSITE" id="PS50103"/>
    </source>
</evidence>
<dbReference type="GO" id="GO:0005634">
    <property type="term" value="C:nucleus"/>
    <property type="evidence" value="ECO:0007669"/>
    <property type="project" value="TreeGrafter"/>
</dbReference>
<dbReference type="EMBL" id="JAERUA010000019">
    <property type="protein sequence ID" value="KAI1887228.1"/>
    <property type="molecule type" value="Genomic_DNA"/>
</dbReference>
<keyword evidence="1" id="KW-0597">Phosphoprotein</keyword>
<dbReference type="PANTHER" id="PTHR13119:SF12">
    <property type="entry name" value="PROTEIN SUPPRESSOR OF SABLE"/>
    <property type="match status" value="1"/>
</dbReference>
<keyword evidence="5 6" id="KW-0862">Zinc</keyword>
<feature type="zinc finger region" description="C3H1-type" evidence="6">
    <location>
        <begin position="256"/>
        <end position="278"/>
    </location>
</feature>
<feature type="zinc finger region" description="C3H1-type" evidence="6">
    <location>
        <begin position="280"/>
        <end position="305"/>
    </location>
</feature>
<dbReference type="Proteomes" id="UP000829720">
    <property type="component" value="Unassembled WGS sequence"/>
</dbReference>
<dbReference type="SMART" id="SM00356">
    <property type="entry name" value="ZnF_C3H1"/>
    <property type="match status" value="3"/>
</dbReference>
<dbReference type="GO" id="GO:0008270">
    <property type="term" value="F:zinc ion binding"/>
    <property type="evidence" value="ECO:0007669"/>
    <property type="project" value="UniProtKB-KW"/>
</dbReference>
<dbReference type="SUPFAM" id="SSF90229">
    <property type="entry name" value="CCCH zinc finger"/>
    <property type="match status" value="3"/>
</dbReference>
<feature type="zinc finger region" description="C3H1-type" evidence="6">
    <location>
        <begin position="319"/>
        <end position="342"/>
    </location>
</feature>
<proteinExistence type="predicted"/>
<protein>
    <recommendedName>
        <fullName evidence="8">C3H1-type domain-containing protein</fullName>
    </recommendedName>
</protein>
<reference evidence="9" key="1">
    <citation type="submission" date="2021-01" db="EMBL/GenBank/DDBJ databases">
        <authorList>
            <person name="Zahm M."/>
            <person name="Roques C."/>
            <person name="Cabau C."/>
            <person name="Klopp C."/>
            <person name="Donnadieu C."/>
            <person name="Jouanno E."/>
            <person name="Lampietro C."/>
            <person name="Louis A."/>
            <person name="Herpin A."/>
            <person name="Echchiki A."/>
            <person name="Berthelot C."/>
            <person name="Parey E."/>
            <person name="Roest-Crollius H."/>
            <person name="Braasch I."/>
            <person name="Postlethwait J."/>
            <person name="Bobe J."/>
            <person name="Montfort J."/>
            <person name="Bouchez O."/>
            <person name="Begum T."/>
            <person name="Mejri S."/>
            <person name="Adams A."/>
            <person name="Chen W.-J."/>
            <person name="Guiguen Y."/>
        </authorList>
    </citation>
    <scope>NUCLEOTIDE SEQUENCE</scope>
    <source>
        <tissue evidence="9">Blood</tissue>
    </source>
</reference>
<dbReference type="InterPro" id="IPR054361">
    <property type="entry name" value="Znf-CCCH_ZC3H4/6/8"/>
</dbReference>
<dbReference type="Pfam" id="PF22623">
    <property type="entry name" value="zf-CCCH_9"/>
    <property type="match status" value="1"/>
</dbReference>
<dbReference type="Gene3D" id="4.10.1000.10">
    <property type="entry name" value="Zinc finger, CCCH-type"/>
    <property type="match status" value="1"/>
</dbReference>
<dbReference type="InterPro" id="IPR036855">
    <property type="entry name" value="Znf_CCCH_sf"/>
</dbReference>
<dbReference type="AlphaFoldDB" id="A0A8T3CXT5"/>
<evidence type="ECO:0000256" key="1">
    <source>
        <dbReference type="ARBA" id="ARBA00022553"/>
    </source>
</evidence>
<dbReference type="Pfam" id="PF14608">
    <property type="entry name" value="zf-CCCH_2"/>
    <property type="match status" value="1"/>
</dbReference>
<name>A0A8T3CXT5_9TELE</name>
<keyword evidence="4 6" id="KW-0863">Zinc-finger</keyword>
<organism evidence="9 10">
    <name type="scientific">Albula goreensis</name>
    <dbReference type="NCBI Taxonomy" id="1534307"/>
    <lineage>
        <taxon>Eukaryota</taxon>
        <taxon>Metazoa</taxon>
        <taxon>Chordata</taxon>
        <taxon>Craniata</taxon>
        <taxon>Vertebrata</taxon>
        <taxon>Euteleostomi</taxon>
        <taxon>Actinopterygii</taxon>
        <taxon>Neopterygii</taxon>
        <taxon>Teleostei</taxon>
        <taxon>Albuliformes</taxon>
        <taxon>Albulidae</taxon>
        <taxon>Albula</taxon>
    </lineage>
</organism>
<feature type="region of interest" description="Disordered" evidence="7">
    <location>
        <begin position="407"/>
        <end position="433"/>
    </location>
</feature>
<evidence type="ECO:0000256" key="3">
    <source>
        <dbReference type="ARBA" id="ARBA00022737"/>
    </source>
</evidence>
<evidence type="ECO:0000256" key="4">
    <source>
        <dbReference type="ARBA" id="ARBA00022771"/>
    </source>
</evidence>
<sequence>MMAFANLFSSFPNKSLHVADCAADGRLNTRADHSQIINERIGATKKLTAGRDEKTAAHSWKGQQREPKGRQVDHSIQQMPFTSGVGGRNQKNGPRKEGTEWLWDYGTSVPQCEQPCSTTSRKRKRRKNNQERRDESDFTRDLELYQETKNAQPPTPVPIPSQQAGGSAQKKAKGMNFQANERPGETRCHNRNRGKAGGGKKGPGPGVRNNKQNGRNQRHGQKSQRGGAQPKENRKKVVLSQDYINKHTMEVQGRHICKYFLRGACIKGDQCNFEHDLNVKKMELCKYYVQGFCTKENCIYMHNILLYIFTMGTCSQDFPCKFFHTGAKCFNADSCRFSHEQLTDITRELLQKALNTEPVQMEESPMVQDPTPPPSATPQLTVDLSNNMVTVRPNFYCSSLPSECKSQESSTLHQSGAGLNMQGGNPSHPGVSQGLEKVPHALTHSLTVLEPRKERIVEDAQDDFGSMVVQEPGEVSSPKRATSILKTLFQHLSPTKEEEENLQICSTELGGGGSEDDANGMSGDLVAEKMQVFGMPLRPQETKGCPDWLNGFEACPSPHDAETYQGEAAPLLRTLSRQEAEGEETLRDEPMLVPLEPVPGVAGTDPRPLPRTAAITLPLPPFAWTIEWSPEDMPHLSLPCSASPSPHSQNPIVNASKLPHCSTARPRTQLESPAVHYLPVQALSGLIRPSYTNSKESRPKRVESAVVGGTKGEQTGSVLKDLFKSL</sequence>
<keyword evidence="3" id="KW-0677">Repeat</keyword>
<dbReference type="InterPro" id="IPR000571">
    <property type="entry name" value="Znf_CCCH"/>
</dbReference>
<evidence type="ECO:0000256" key="5">
    <source>
        <dbReference type="ARBA" id="ARBA00022833"/>
    </source>
</evidence>
<feature type="domain" description="C3H1-type" evidence="8">
    <location>
        <begin position="319"/>
        <end position="342"/>
    </location>
</feature>
<evidence type="ECO:0000256" key="7">
    <source>
        <dbReference type="SAM" id="MobiDB-lite"/>
    </source>
</evidence>
<feature type="region of interest" description="Disordered" evidence="7">
    <location>
        <begin position="689"/>
        <end position="719"/>
    </location>
</feature>
<dbReference type="OrthoDB" id="411372at2759"/>
<evidence type="ECO:0000256" key="6">
    <source>
        <dbReference type="PROSITE-ProRule" id="PRU00723"/>
    </source>
</evidence>
<feature type="compositionally biased region" description="Basic and acidic residues" evidence="7">
    <location>
        <begin position="63"/>
        <end position="73"/>
    </location>
</feature>
<keyword evidence="2 6" id="KW-0479">Metal-binding</keyword>
<feature type="domain" description="C3H1-type" evidence="8">
    <location>
        <begin position="280"/>
        <end position="305"/>
    </location>
</feature>
<dbReference type="GO" id="GO:0003723">
    <property type="term" value="F:RNA binding"/>
    <property type="evidence" value="ECO:0007669"/>
    <property type="project" value="InterPro"/>
</dbReference>
<feature type="region of interest" description="Disordered" evidence="7">
    <location>
        <begin position="47"/>
        <end position="100"/>
    </location>
</feature>
<evidence type="ECO:0000313" key="9">
    <source>
        <dbReference type="EMBL" id="KAI1887228.1"/>
    </source>
</evidence>
<feature type="region of interest" description="Disordered" evidence="7">
    <location>
        <begin position="112"/>
        <end position="236"/>
    </location>
</feature>
<dbReference type="InterPro" id="IPR045124">
    <property type="entry name" value="Su(sable)-like"/>
</dbReference>